<protein>
    <submittedName>
        <fullName evidence="3">Vesicle-associated membrane 4-like</fullName>
    </submittedName>
</protein>
<dbReference type="EMBL" id="CACRXK020002156">
    <property type="protein sequence ID" value="CAB3992948.1"/>
    <property type="molecule type" value="Genomic_DNA"/>
</dbReference>
<gene>
    <name evidence="3" type="ORF">PACLA_8A004305</name>
</gene>
<keyword evidence="2" id="KW-0472">Membrane</keyword>
<evidence type="ECO:0000313" key="4">
    <source>
        <dbReference type="Proteomes" id="UP001152795"/>
    </source>
</evidence>
<dbReference type="Pfam" id="PF00957">
    <property type="entry name" value="Synaptobrevin"/>
    <property type="match status" value="1"/>
</dbReference>
<organism evidence="3 4">
    <name type="scientific">Paramuricea clavata</name>
    <name type="common">Red gorgonian</name>
    <name type="synonym">Violescent sea-whip</name>
    <dbReference type="NCBI Taxonomy" id="317549"/>
    <lineage>
        <taxon>Eukaryota</taxon>
        <taxon>Metazoa</taxon>
        <taxon>Cnidaria</taxon>
        <taxon>Anthozoa</taxon>
        <taxon>Octocorallia</taxon>
        <taxon>Malacalcyonacea</taxon>
        <taxon>Plexauridae</taxon>
        <taxon>Paramuricea</taxon>
    </lineage>
</organism>
<dbReference type="SUPFAM" id="SSF58038">
    <property type="entry name" value="SNARE fusion complex"/>
    <property type="match status" value="1"/>
</dbReference>
<keyword evidence="2" id="KW-1133">Transmembrane helix</keyword>
<dbReference type="InterPro" id="IPR042887">
    <property type="entry name" value="VAMP4"/>
</dbReference>
<accession>A0A6S7GLP8</accession>
<reference evidence="3" key="1">
    <citation type="submission" date="2020-04" db="EMBL/GenBank/DDBJ databases">
        <authorList>
            <person name="Alioto T."/>
            <person name="Alioto T."/>
            <person name="Gomez Garrido J."/>
        </authorList>
    </citation>
    <scope>NUCLEOTIDE SEQUENCE</scope>
    <source>
        <strain evidence="3">A484AB</strain>
    </source>
</reference>
<name>A0A6S7GLP8_PARCT</name>
<dbReference type="PROSITE" id="PS00417">
    <property type="entry name" value="SYNAPTOBREVIN"/>
    <property type="match status" value="1"/>
</dbReference>
<dbReference type="AlphaFoldDB" id="A0A6S7GLP8"/>
<dbReference type="Gene3D" id="1.20.5.110">
    <property type="match status" value="1"/>
</dbReference>
<sequence>MNGNRGKSDFAARSKASERAFLLVSDSDEDEDEEMGLPPARPCSHHNSRTKPDNQLSKVKEDIVTVTKTMQNNMNKVLDRGSKLEDLQDKTEDLDMSAFKFVRGSRKLQRKMWWQNMKLKLLFGFIFLALLVVLIVSLVIKHKKS</sequence>
<dbReference type="GO" id="GO:0016020">
    <property type="term" value="C:membrane"/>
    <property type="evidence" value="ECO:0007669"/>
    <property type="project" value="InterPro"/>
</dbReference>
<dbReference type="PROSITE" id="PS50892">
    <property type="entry name" value="V_SNARE"/>
    <property type="match status" value="1"/>
</dbReference>
<evidence type="ECO:0000313" key="3">
    <source>
        <dbReference type="EMBL" id="CAB3992948.1"/>
    </source>
</evidence>
<dbReference type="GO" id="GO:0090161">
    <property type="term" value="P:Golgi ribbon formation"/>
    <property type="evidence" value="ECO:0007669"/>
    <property type="project" value="InterPro"/>
</dbReference>
<dbReference type="InterPro" id="IPR042855">
    <property type="entry name" value="V_SNARE_CC"/>
</dbReference>
<evidence type="ECO:0000256" key="1">
    <source>
        <dbReference type="SAM" id="MobiDB-lite"/>
    </source>
</evidence>
<dbReference type="OrthoDB" id="190375at2759"/>
<comment type="caution">
    <text evidence="3">The sequence shown here is derived from an EMBL/GenBank/DDBJ whole genome shotgun (WGS) entry which is preliminary data.</text>
</comment>
<dbReference type="GO" id="GO:0016192">
    <property type="term" value="P:vesicle-mediated transport"/>
    <property type="evidence" value="ECO:0007669"/>
    <property type="project" value="InterPro"/>
</dbReference>
<keyword evidence="2" id="KW-0812">Transmembrane</keyword>
<dbReference type="PANTHER" id="PTHR46897:SF1">
    <property type="entry name" value="VESICLE-ASSOCIATED MEMBRANE PROTEIN 4"/>
    <property type="match status" value="1"/>
</dbReference>
<dbReference type="InterPro" id="IPR001388">
    <property type="entry name" value="Synaptobrevin-like"/>
</dbReference>
<proteinExistence type="predicted"/>
<dbReference type="PRINTS" id="PR00219">
    <property type="entry name" value="SYNAPTOBREVN"/>
</dbReference>
<dbReference type="Proteomes" id="UP001152795">
    <property type="component" value="Unassembled WGS sequence"/>
</dbReference>
<evidence type="ECO:0000256" key="2">
    <source>
        <dbReference type="SAM" id="Phobius"/>
    </source>
</evidence>
<feature type="compositionally biased region" description="Acidic residues" evidence="1">
    <location>
        <begin position="26"/>
        <end position="35"/>
    </location>
</feature>
<feature type="region of interest" description="Disordered" evidence="1">
    <location>
        <begin position="21"/>
        <end position="58"/>
    </location>
</feature>
<feature type="transmembrane region" description="Helical" evidence="2">
    <location>
        <begin position="119"/>
        <end position="140"/>
    </location>
</feature>
<dbReference type="PANTHER" id="PTHR46897">
    <property type="entry name" value="VESICLE-ASSOCIATED MEMBRANE PROTEIN 4"/>
    <property type="match status" value="1"/>
</dbReference>
<keyword evidence="4" id="KW-1185">Reference proteome</keyword>